<dbReference type="NCBIfam" id="TIGR00738">
    <property type="entry name" value="rrf2_super"/>
    <property type="match status" value="1"/>
</dbReference>
<dbReference type="InterPro" id="IPR036388">
    <property type="entry name" value="WH-like_DNA-bd_sf"/>
</dbReference>
<evidence type="ECO:0000256" key="3">
    <source>
        <dbReference type="ARBA" id="ARBA00040173"/>
    </source>
</evidence>
<gene>
    <name evidence="4" type="ORF">AS033_08640</name>
</gene>
<dbReference type="Proteomes" id="UP000053797">
    <property type="component" value="Unassembled WGS sequence"/>
</dbReference>
<evidence type="ECO:0000256" key="2">
    <source>
        <dbReference type="ARBA" id="ARBA00034078"/>
    </source>
</evidence>
<dbReference type="AlphaFoldDB" id="A0A0V8GGZ9"/>
<name>A0A0V8GGZ9_9BACL</name>
<evidence type="ECO:0000313" key="4">
    <source>
        <dbReference type="EMBL" id="KSU49425.1"/>
    </source>
</evidence>
<reference evidence="4 5" key="1">
    <citation type="journal article" date="2015" name="Int. J. Syst. Evol. Microbiol.">
        <title>Exiguobacterium enclense sp. nov., isolated from sediment.</title>
        <authorList>
            <person name="Dastager S.G."/>
            <person name="Mawlankar R."/>
            <person name="Sonalkar V.V."/>
            <person name="Thorat M.N."/>
            <person name="Mual P."/>
            <person name="Verma A."/>
            <person name="Krishnamurthi S."/>
            <person name="Tang S.K."/>
            <person name="Li W.J."/>
        </authorList>
    </citation>
    <scope>NUCLEOTIDE SEQUENCE [LARGE SCALE GENOMIC DNA]</scope>
    <source>
        <strain evidence="4 5">NIO-1109</strain>
    </source>
</reference>
<organism evidence="4 5">
    <name type="scientific">Exiguobacterium indicum</name>
    <dbReference type="NCBI Taxonomy" id="296995"/>
    <lineage>
        <taxon>Bacteria</taxon>
        <taxon>Bacillati</taxon>
        <taxon>Bacillota</taxon>
        <taxon>Bacilli</taxon>
        <taxon>Bacillales</taxon>
        <taxon>Bacillales Family XII. Incertae Sedis</taxon>
        <taxon>Exiguobacterium</taxon>
    </lineage>
</organism>
<dbReference type="EMBL" id="LNQL01000002">
    <property type="protein sequence ID" value="KSU49425.1"/>
    <property type="molecule type" value="Genomic_DNA"/>
</dbReference>
<dbReference type="PROSITE" id="PS51197">
    <property type="entry name" value="HTH_RRF2_2"/>
    <property type="match status" value="1"/>
</dbReference>
<dbReference type="Gene3D" id="1.10.10.10">
    <property type="entry name" value="Winged helix-like DNA-binding domain superfamily/Winged helix DNA-binding domain"/>
    <property type="match status" value="1"/>
</dbReference>
<dbReference type="GO" id="GO:0005829">
    <property type="term" value="C:cytosol"/>
    <property type="evidence" value="ECO:0007669"/>
    <property type="project" value="TreeGrafter"/>
</dbReference>
<dbReference type="PANTHER" id="PTHR33221">
    <property type="entry name" value="WINGED HELIX-TURN-HELIX TRANSCRIPTIONAL REGULATOR, RRF2 FAMILY"/>
    <property type="match status" value="1"/>
</dbReference>
<dbReference type="PROSITE" id="PS01332">
    <property type="entry name" value="HTH_RRF2_1"/>
    <property type="match status" value="1"/>
</dbReference>
<accession>A0A0V8GGZ9</accession>
<comment type="cofactor">
    <cofactor evidence="2">
        <name>[2Fe-2S] cluster</name>
        <dbReference type="ChEBI" id="CHEBI:190135"/>
    </cofactor>
</comment>
<comment type="caution">
    <text evidence="4">The sequence shown here is derived from an EMBL/GenBank/DDBJ whole genome shotgun (WGS) entry which is preliminary data.</text>
</comment>
<dbReference type="InterPro" id="IPR030489">
    <property type="entry name" value="TR_Rrf2-type_CS"/>
</dbReference>
<dbReference type="PANTHER" id="PTHR33221:SF4">
    <property type="entry name" value="HTH-TYPE TRANSCRIPTIONAL REPRESSOR NSRR"/>
    <property type="match status" value="1"/>
</dbReference>
<dbReference type="RefSeq" id="WP_058265205.1">
    <property type="nucleotide sequence ID" value="NZ_FMYN01000002.1"/>
</dbReference>
<dbReference type="OrthoDB" id="9795923at2"/>
<dbReference type="SUPFAM" id="SSF46785">
    <property type="entry name" value="Winged helix' DNA-binding domain"/>
    <property type="match status" value="1"/>
</dbReference>
<dbReference type="GO" id="GO:0003700">
    <property type="term" value="F:DNA-binding transcription factor activity"/>
    <property type="evidence" value="ECO:0007669"/>
    <property type="project" value="TreeGrafter"/>
</dbReference>
<dbReference type="InterPro" id="IPR000944">
    <property type="entry name" value="Tscrpt_reg_Rrf2"/>
</dbReference>
<dbReference type="GO" id="GO:0003677">
    <property type="term" value="F:DNA binding"/>
    <property type="evidence" value="ECO:0007669"/>
    <property type="project" value="UniProtKB-KW"/>
</dbReference>
<evidence type="ECO:0000256" key="1">
    <source>
        <dbReference type="ARBA" id="ARBA00023125"/>
    </source>
</evidence>
<proteinExistence type="predicted"/>
<dbReference type="Pfam" id="PF02082">
    <property type="entry name" value="Rrf2"/>
    <property type="match status" value="1"/>
</dbReference>
<sequence length="146" mass="16410">MRMTRYTDYAIRSLLFAAAHPDRLVRIQEVADCYDISKNHLMKVVYRLGQSGLIDSVRGRGGGFRLASPPDAIHIGDVVQLFEPTVHFLDPQEGIHEVPSLNPARDAFDDAIAAFHQVLNSYTVHDLLHPTADTHPQILEMIPNRD</sequence>
<keyword evidence="1" id="KW-0238">DNA-binding</keyword>
<evidence type="ECO:0000313" key="5">
    <source>
        <dbReference type="Proteomes" id="UP000053797"/>
    </source>
</evidence>
<dbReference type="InterPro" id="IPR036390">
    <property type="entry name" value="WH_DNA-bd_sf"/>
</dbReference>
<protein>
    <recommendedName>
        <fullName evidence="3">HTH-type transcriptional regulator NsrR</fullName>
    </recommendedName>
</protein>